<protein>
    <submittedName>
        <fullName evidence="7">PABPN1 like, cytoplasmic</fullName>
    </submittedName>
</protein>
<dbReference type="GO" id="GO:0031397">
    <property type="term" value="P:negative regulation of protein ubiquitination"/>
    <property type="evidence" value="ECO:0007669"/>
    <property type="project" value="Ensembl"/>
</dbReference>
<evidence type="ECO:0000313" key="8">
    <source>
        <dbReference type="Proteomes" id="UP000694409"/>
    </source>
</evidence>
<proteinExistence type="predicted"/>
<evidence type="ECO:0000256" key="3">
    <source>
        <dbReference type="ARBA" id="ARBA00022884"/>
    </source>
</evidence>
<dbReference type="Ensembl" id="ENSSCAT00000010788.1">
    <property type="protein sequence ID" value="ENSSCAP00000009548.1"/>
    <property type="gene ID" value="ENSSCAG00000007261.1"/>
</dbReference>
<dbReference type="AlphaFoldDB" id="A0A8C9MWX2"/>
<evidence type="ECO:0000313" key="7">
    <source>
        <dbReference type="Ensembl" id="ENSSCAP00000009548.1"/>
    </source>
</evidence>
<evidence type="ECO:0000256" key="4">
    <source>
        <dbReference type="PROSITE-ProRule" id="PRU00176"/>
    </source>
</evidence>
<dbReference type="PANTHER" id="PTHR23236:SF27">
    <property type="entry name" value="EMBRYONIC POLYADENYLATE-BINDING PROTEIN 2"/>
    <property type="match status" value="1"/>
</dbReference>
<dbReference type="GO" id="GO:0062026">
    <property type="term" value="P:negative regulation of SCF-dependent proteasomal ubiquitin-dependent catabolic process"/>
    <property type="evidence" value="ECO:0007669"/>
    <property type="project" value="Ensembl"/>
</dbReference>
<dbReference type="GO" id="GO:0005634">
    <property type="term" value="C:nucleus"/>
    <property type="evidence" value="ECO:0007669"/>
    <property type="project" value="TreeGrafter"/>
</dbReference>
<dbReference type="SUPFAM" id="SSF54928">
    <property type="entry name" value="RNA-binding domain, RBD"/>
    <property type="match status" value="1"/>
</dbReference>
<dbReference type="GO" id="GO:0008143">
    <property type="term" value="F:poly(A) binding"/>
    <property type="evidence" value="ECO:0007669"/>
    <property type="project" value="Ensembl"/>
</dbReference>
<dbReference type="GO" id="GO:0160021">
    <property type="term" value="P:maternal-to-zygotic transition of gene expression"/>
    <property type="evidence" value="ECO:0007669"/>
    <property type="project" value="Ensembl"/>
</dbReference>
<keyword evidence="2" id="KW-0963">Cytoplasm</keyword>
<keyword evidence="5" id="KW-0175">Coiled coil</keyword>
<dbReference type="PROSITE" id="PS50102">
    <property type="entry name" value="RRM"/>
    <property type="match status" value="1"/>
</dbReference>
<dbReference type="GO" id="GO:0000288">
    <property type="term" value="P:nuclear-transcribed mRNA catabolic process, deadenylation-dependent decay"/>
    <property type="evidence" value="ECO:0007669"/>
    <property type="project" value="Ensembl"/>
</dbReference>
<comment type="subcellular location">
    <subcellularLocation>
        <location evidence="1">Cytoplasm</location>
    </subcellularLocation>
</comment>
<dbReference type="GeneTree" id="ENSGT00940000161325"/>
<reference evidence="7" key="2">
    <citation type="submission" date="2025-09" db="UniProtKB">
        <authorList>
            <consortium name="Ensembl"/>
        </authorList>
    </citation>
    <scope>IDENTIFICATION</scope>
</reference>
<keyword evidence="3 4" id="KW-0694">RNA-binding</keyword>
<keyword evidence="8" id="KW-1185">Reference proteome</keyword>
<feature type="coiled-coil region" evidence="5">
    <location>
        <begin position="104"/>
        <end position="131"/>
    </location>
</feature>
<dbReference type="InterPro" id="IPR035979">
    <property type="entry name" value="RBD_domain_sf"/>
</dbReference>
<dbReference type="GO" id="GO:0005737">
    <property type="term" value="C:cytoplasm"/>
    <property type="evidence" value="ECO:0007669"/>
    <property type="project" value="UniProtKB-SubCell"/>
</dbReference>
<dbReference type="InterPro" id="IPR000504">
    <property type="entry name" value="RRM_dom"/>
</dbReference>
<name>A0A8C9MWX2_SERCA</name>
<evidence type="ECO:0000256" key="1">
    <source>
        <dbReference type="ARBA" id="ARBA00004496"/>
    </source>
</evidence>
<gene>
    <name evidence="7" type="primary">PABPN1L</name>
</gene>
<dbReference type="Proteomes" id="UP000694409">
    <property type="component" value="Unassembled WGS sequence"/>
</dbReference>
<reference evidence="7" key="1">
    <citation type="submission" date="2025-08" db="UniProtKB">
        <authorList>
            <consortium name="Ensembl"/>
        </authorList>
    </citation>
    <scope>IDENTIFICATION</scope>
</reference>
<dbReference type="Gene3D" id="3.30.70.330">
    <property type="match status" value="1"/>
</dbReference>
<accession>A0A8C9MWX2</accession>
<evidence type="ECO:0000256" key="2">
    <source>
        <dbReference type="ARBA" id="ARBA00022490"/>
    </source>
</evidence>
<evidence type="ECO:0000259" key="6">
    <source>
        <dbReference type="PROSITE" id="PS50102"/>
    </source>
</evidence>
<feature type="domain" description="RRM" evidence="6">
    <location>
        <begin position="156"/>
        <end position="198"/>
    </location>
</feature>
<dbReference type="Pfam" id="PF00076">
    <property type="entry name" value="RRM_1"/>
    <property type="match status" value="1"/>
</dbReference>
<dbReference type="InterPro" id="IPR012677">
    <property type="entry name" value="Nucleotide-bd_a/b_plait_sf"/>
</dbReference>
<evidence type="ECO:0000256" key="5">
    <source>
        <dbReference type="SAM" id="Coils"/>
    </source>
</evidence>
<dbReference type="PANTHER" id="PTHR23236">
    <property type="entry name" value="EUKARYOTIC TRANSLATION INITIATION FACTOR 4B/4H"/>
    <property type="match status" value="1"/>
</dbReference>
<organism evidence="7 8">
    <name type="scientific">Serinus canaria</name>
    <name type="common">Island canary</name>
    <name type="synonym">Fringilla canaria</name>
    <dbReference type="NCBI Taxonomy" id="9135"/>
    <lineage>
        <taxon>Eukaryota</taxon>
        <taxon>Metazoa</taxon>
        <taxon>Chordata</taxon>
        <taxon>Craniata</taxon>
        <taxon>Vertebrata</taxon>
        <taxon>Euteleostomi</taxon>
        <taxon>Archelosauria</taxon>
        <taxon>Archosauria</taxon>
        <taxon>Dinosauria</taxon>
        <taxon>Saurischia</taxon>
        <taxon>Theropoda</taxon>
        <taxon>Coelurosauria</taxon>
        <taxon>Aves</taxon>
        <taxon>Neognathae</taxon>
        <taxon>Neoaves</taxon>
        <taxon>Telluraves</taxon>
        <taxon>Australaves</taxon>
        <taxon>Passeriformes</taxon>
        <taxon>Passeroidea</taxon>
        <taxon>Fringillidae</taxon>
        <taxon>Carduelinae</taxon>
        <taxon>Serinus</taxon>
    </lineage>
</organism>
<sequence>SSSGGCWGLPLHPSGSEAGDEMPLCSLVPGTVMGCPPCGGSPGGSCDVPERHGPGREVVPVSPVPVRPRQHRFAEPCGAEPCPCCPARAGNQSPPPGPGVGPELEAIKAKLREIEKEDERLKELQLEAENHLFVSSEAGMALFPLTTKEKMEADQRSIYVGNVDYGGTAEELESHFNSCGQINRVTILCDKFSGHPKGSVQCAGGGLGVCRVSLGLCSHHSGRERVQGPCHQGESWGGPGGLLPRFPALPAWGWAKPQLQQPLPTLQVLPKRTNMPGISSTDRGGYRGCFHARGGLGRWGGPYGQQPRMRGRTYR</sequence>